<proteinExistence type="predicted"/>
<protein>
    <submittedName>
        <fullName evidence="2">HNH endonuclease domain protein</fullName>
    </submittedName>
</protein>
<dbReference type="PANTHER" id="PTHR33877">
    <property type="entry name" value="SLL1193 PROTEIN"/>
    <property type="match status" value="1"/>
</dbReference>
<evidence type="ECO:0000313" key="2">
    <source>
        <dbReference type="EMBL" id="EET06915.1"/>
    </source>
</evidence>
<keyword evidence="2" id="KW-0255">Endonuclease</keyword>
<dbReference type="Pfam" id="PF01844">
    <property type="entry name" value="HNH"/>
    <property type="match status" value="1"/>
</dbReference>
<dbReference type="SMART" id="SM00507">
    <property type="entry name" value="HNHc"/>
    <property type="match status" value="1"/>
</dbReference>
<keyword evidence="2" id="KW-0378">Hydrolase</keyword>
<dbReference type="Gene3D" id="1.10.30.50">
    <property type="match status" value="1"/>
</dbReference>
<dbReference type="GO" id="GO:0004519">
    <property type="term" value="F:endonuclease activity"/>
    <property type="evidence" value="ECO:0007669"/>
    <property type="project" value="UniProtKB-KW"/>
</dbReference>
<reference evidence="2" key="1">
    <citation type="submission" date="2009-05" db="EMBL/GenBank/DDBJ databases">
        <authorList>
            <person name="Harkins D.M."/>
            <person name="DeShazer D."/>
            <person name="Woods D.E."/>
            <person name="Brinkac L.M."/>
            <person name="Brown K.A."/>
            <person name="Hung G.C."/>
            <person name="Tuanyok A."/>
            <person name="Zhang B."/>
            <person name="Nierman W.C."/>
        </authorList>
    </citation>
    <scope>NUCLEOTIDE SEQUENCE [LARGE SCALE GENOMIC DNA]</scope>
    <source>
        <strain evidence="2">1710a</strain>
    </source>
</reference>
<dbReference type="EMBL" id="CM000832">
    <property type="protein sequence ID" value="EET06915.1"/>
    <property type="molecule type" value="Genomic_DNA"/>
</dbReference>
<name>A0A0E1W134_BURPE</name>
<dbReference type="CDD" id="cd00085">
    <property type="entry name" value="HNHc"/>
    <property type="match status" value="1"/>
</dbReference>
<dbReference type="GO" id="GO:0008270">
    <property type="term" value="F:zinc ion binding"/>
    <property type="evidence" value="ECO:0007669"/>
    <property type="project" value="InterPro"/>
</dbReference>
<feature type="domain" description="HNH nuclease" evidence="1">
    <location>
        <begin position="55"/>
        <end position="109"/>
    </location>
</feature>
<dbReference type="HOGENOM" id="CLU_108879_4_2_4"/>
<organism evidence="2">
    <name type="scientific">Burkholderia pseudomallei 1710a</name>
    <dbReference type="NCBI Taxonomy" id="320371"/>
    <lineage>
        <taxon>Bacteria</taxon>
        <taxon>Pseudomonadati</taxon>
        <taxon>Pseudomonadota</taxon>
        <taxon>Betaproteobacteria</taxon>
        <taxon>Burkholderiales</taxon>
        <taxon>Burkholderiaceae</taxon>
        <taxon>Burkholderia</taxon>
        <taxon>pseudomallei group</taxon>
    </lineage>
</organism>
<evidence type="ECO:0000259" key="1">
    <source>
        <dbReference type="SMART" id="SM00507"/>
    </source>
</evidence>
<sequence length="118" mass="13236">MARRPMKPCKHRGCGALVADGKSYCEQHTHEAVKWKPDAVRGNRHARGYGTAWDKIRRRILRRDSGLCQPCLQAGRVTPATAVDHVISKARGGTDHDENLQAICRDCHAAKTARERLR</sequence>
<dbReference type="Proteomes" id="UP000001812">
    <property type="component" value="Chromosome I"/>
</dbReference>
<accession>A0A0E1W134</accession>
<dbReference type="RefSeq" id="WP_004526662.1">
    <property type="nucleotide sequence ID" value="NZ_CM000832.1"/>
</dbReference>
<dbReference type="GO" id="GO:0003676">
    <property type="term" value="F:nucleic acid binding"/>
    <property type="evidence" value="ECO:0007669"/>
    <property type="project" value="InterPro"/>
</dbReference>
<dbReference type="InterPro" id="IPR002711">
    <property type="entry name" value="HNH"/>
</dbReference>
<dbReference type="InterPro" id="IPR052892">
    <property type="entry name" value="NA-targeting_endonuclease"/>
</dbReference>
<dbReference type="PANTHER" id="PTHR33877:SF2">
    <property type="entry name" value="OS07G0170200 PROTEIN"/>
    <property type="match status" value="1"/>
</dbReference>
<dbReference type="InterPro" id="IPR003615">
    <property type="entry name" value="HNH_nuc"/>
</dbReference>
<gene>
    <name evidence="2" type="ORF">BURPS1710A_1918</name>
</gene>
<dbReference type="AlphaFoldDB" id="A0A0E1W134"/>
<keyword evidence="2" id="KW-0540">Nuclease</keyword>